<feature type="signal peptide" evidence="6">
    <location>
        <begin position="1"/>
        <end position="22"/>
    </location>
</feature>
<dbReference type="Pfam" id="PF13505">
    <property type="entry name" value="OMP_b-brl"/>
    <property type="match status" value="1"/>
</dbReference>
<evidence type="ECO:0000256" key="6">
    <source>
        <dbReference type="SAM" id="SignalP"/>
    </source>
</evidence>
<evidence type="ECO:0000256" key="5">
    <source>
        <dbReference type="ARBA" id="ARBA00038306"/>
    </source>
</evidence>
<reference evidence="8" key="1">
    <citation type="submission" date="2024-05" db="EMBL/GenBank/DDBJ databases">
        <authorList>
            <person name="Kim S."/>
            <person name="Heo J."/>
            <person name="Choi H."/>
            <person name="Choi Y."/>
            <person name="Kwon S.-W."/>
            <person name="Kim Y."/>
        </authorList>
    </citation>
    <scope>NUCLEOTIDE SEQUENCE</scope>
    <source>
        <strain evidence="8">KACC 23698</strain>
    </source>
</reference>
<evidence type="ECO:0000313" key="8">
    <source>
        <dbReference type="EMBL" id="XBO37642.1"/>
    </source>
</evidence>
<dbReference type="InterPro" id="IPR027385">
    <property type="entry name" value="Beta-barrel_OMP"/>
</dbReference>
<keyword evidence="2 6" id="KW-0732">Signal</keyword>
<feature type="domain" description="Outer membrane protein beta-barrel" evidence="7">
    <location>
        <begin position="44"/>
        <end position="255"/>
    </location>
</feature>
<dbReference type="PANTHER" id="PTHR34001">
    <property type="entry name" value="BLL7405 PROTEIN"/>
    <property type="match status" value="1"/>
</dbReference>
<accession>A0AAU7JB85</accession>
<keyword evidence="4" id="KW-0998">Cell outer membrane</keyword>
<dbReference type="InterPro" id="IPR011250">
    <property type="entry name" value="OMP/PagP_B-barrel"/>
</dbReference>
<dbReference type="RefSeq" id="WP_406854465.1">
    <property type="nucleotide sequence ID" value="NZ_CP157484.1"/>
</dbReference>
<sequence>MKSILSLGAAALLVSASGVAFAADLPGRRSAPAPMPVVYAPIFTWTGFYVGANAGYRFGQNRTTFLYSGASPAGLFPNRLKDDKGSFTGGAQAGYNYQIGSMVLGVEGDVNYLGSGKRQSYVGSSGVLTSSVSTESKTDWLGTARARAGFAFDRALVYGTGGLAFGNVKSSTAASLNTGAAWAGSKSDTAVGYAVGAGVEYAFTNNLTTKIEYLYYNLGDQKTALVGSGPVGAFTVGSKAKVDGDIVRAGLNYKF</sequence>
<dbReference type="AlphaFoldDB" id="A0AAU7JB85"/>
<keyword evidence="3" id="KW-0472">Membrane</keyword>
<name>A0AAU7JB85_9HYPH</name>
<gene>
    <name evidence="8" type="ORF">ABEG18_18200</name>
</gene>
<protein>
    <submittedName>
        <fullName evidence="8">Outer membrane protein</fullName>
    </submittedName>
</protein>
<dbReference type="GO" id="GO:0009279">
    <property type="term" value="C:cell outer membrane"/>
    <property type="evidence" value="ECO:0007669"/>
    <property type="project" value="UniProtKB-SubCell"/>
</dbReference>
<evidence type="ECO:0000256" key="3">
    <source>
        <dbReference type="ARBA" id="ARBA00023136"/>
    </source>
</evidence>
<feature type="chain" id="PRO_5043448025" evidence="6">
    <location>
        <begin position="23"/>
        <end position="255"/>
    </location>
</feature>
<dbReference type="SUPFAM" id="SSF56925">
    <property type="entry name" value="OMPA-like"/>
    <property type="match status" value="1"/>
</dbReference>
<dbReference type="EMBL" id="CP157484">
    <property type="protein sequence ID" value="XBO37642.1"/>
    <property type="molecule type" value="Genomic_DNA"/>
</dbReference>
<organism evidence="8">
    <name type="scientific">Alsobacter sp. KACC 23698</name>
    <dbReference type="NCBI Taxonomy" id="3149229"/>
    <lineage>
        <taxon>Bacteria</taxon>
        <taxon>Pseudomonadati</taxon>
        <taxon>Pseudomonadota</taxon>
        <taxon>Alphaproteobacteria</taxon>
        <taxon>Hyphomicrobiales</taxon>
        <taxon>Alsobacteraceae</taxon>
        <taxon>Alsobacter</taxon>
    </lineage>
</organism>
<dbReference type="InterPro" id="IPR051692">
    <property type="entry name" value="OMP-like"/>
</dbReference>
<evidence type="ECO:0000256" key="4">
    <source>
        <dbReference type="ARBA" id="ARBA00023237"/>
    </source>
</evidence>
<proteinExistence type="inferred from homology"/>
<dbReference type="Gene3D" id="2.40.160.20">
    <property type="match status" value="1"/>
</dbReference>
<comment type="similarity">
    <text evidence="5">Belongs to the Omp25/RopB family.</text>
</comment>
<dbReference type="PANTHER" id="PTHR34001:SF3">
    <property type="entry name" value="BLL7405 PROTEIN"/>
    <property type="match status" value="1"/>
</dbReference>
<evidence type="ECO:0000256" key="1">
    <source>
        <dbReference type="ARBA" id="ARBA00004442"/>
    </source>
</evidence>
<evidence type="ECO:0000256" key="2">
    <source>
        <dbReference type="ARBA" id="ARBA00022729"/>
    </source>
</evidence>
<comment type="subcellular location">
    <subcellularLocation>
        <location evidence="1">Cell outer membrane</location>
    </subcellularLocation>
</comment>
<evidence type="ECO:0000259" key="7">
    <source>
        <dbReference type="Pfam" id="PF13505"/>
    </source>
</evidence>